<dbReference type="eggNOG" id="COG3292">
    <property type="taxonomic scope" value="Bacteria"/>
</dbReference>
<name>A0LIQ6_SYNFM</name>
<sequence>MRNKRSSSGMRTTVEVRGGTPVIPPVILPFHPDCLRYLRNLRMLPVAQVVLAAILLAGVLIGLSAAAEEAAQAPRLSGEPFVYTEWQTFYVKDGLPNDHIFAIRADGDRLWVGTEGGLALYEEGRWKRWTEEDGLPWKVVTGIAVSAKTGDVWLALFGGGLARFSGGRFDHFHQLNSGLANDVVYGVAVQDDTVWAATTAGVNSYNTVTGEWEIYTEKNAPLEEIWCYNVTAADDKVFVAVWGGGVLEWDVKTRRWQAYHDPDRQMEIDLFRDDGLIHIITTAVSYIDRVLWASTYFGLSRYDGRHWRGYMDHDSGLSSNFINFVVGRSADSSYSATDRGLSALVDYATDTWVTYRRETDEAQTWTANIGVGKDVVRTLPTNLTLPNHFVICLEFQGNDVWIGTGHGLARGVGRGYYSGLRQAGD</sequence>
<dbReference type="InterPro" id="IPR011110">
    <property type="entry name" value="Reg_prop"/>
</dbReference>
<dbReference type="HOGENOM" id="CLU_694147_0_0_7"/>
<dbReference type="EMBL" id="CP000478">
    <property type="protein sequence ID" value="ABK17308.1"/>
    <property type="molecule type" value="Genomic_DNA"/>
</dbReference>
<protein>
    <submittedName>
        <fullName evidence="2">Two component regulator propeller</fullName>
    </submittedName>
</protein>
<evidence type="ECO:0000256" key="1">
    <source>
        <dbReference type="SAM" id="Phobius"/>
    </source>
</evidence>
<dbReference type="InterPro" id="IPR015943">
    <property type="entry name" value="WD40/YVTN_repeat-like_dom_sf"/>
</dbReference>
<keyword evidence="3" id="KW-1185">Reference proteome</keyword>
<evidence type="ECO:0000313" key="3">
    <source>
        <dbReference type="Proteomes" id="UP000001784"/>
    </source>
</evidence>
<dbReference type="STRING" id="335543.Sfum_1621"/>
<accession>A0LIQ6</accession>
<gene>
    <name evidence="2" type="ordered locus">Sfum_1621</name>
</gene>
<feature type="transmembrane region" description="Helical" evidence="1">
    <location>
        <begin position="46"/>
        <end position="67"/>
    </location>
</feature>
<organism evidence="2 3">
    <name type="scientific">Syntrophobacter fumaroxidans (strain DSM 10017 / MPOB)</name>
    <dbReference type="NCBI Taxonomy" id="335543"/>
    <lineage>
        <taxon>Bacteria</taxon>
        <taxon>Pseudomonadati</taxon>
        <taxon>Thermodesulfobacteriota</taxon>
        <taxon>Syntrophobacteria</taxon>
        <taxon>Syntrophobacterales</taxon>
        <taxon>Syntrophobacteraceae</taxon>
        <taxon>Syntrophobacter</taxon>
    </lineage>
</organism>
<reference evidence="2 3" key="1">
    <citation type="submission" date="2006-10" db="EMBL/GenBank/DDBJ databases">
        <title>Complete sequence of Syntrophobacter fumaroxidans MPOB.</title>
        <authorList>
            <consortium name="US DOE Joint Genome Institute"/>
            <person name="Copeland A."/>
            <person name="Lucas S."/>
            <person name="Lapidus A."/>
            <person name="Barry K."/>
            <person name="Detter J.C."/>
            <person name="Glavina del Rio T."/>
            <person name="Hammon N."/>
            <person name="Israni S."/>
            <person name="Pitluck S."/>
            <person name="Goltsman E.G."/>
            <person name="Martinez M."/>
            <person name="Schmutz J."/>
            <person name="Larimer F."/>
            <person name="Land M."/>
            <person name="Hauser L."/>
            <person name="Kyrpides N."/>
            <person name="Kim E."/>
            <person name="Boone D.R."/>
            <person name="Brockman F."/>
            <person name="Culley D."/>
            <person name="Ferry J."/>
            <person name="Gunsalus R."/>
            <person name="McInerney M.J."/>
            <person name="Morrison M."/>
            <person name="Plugge C."/>
            <person name="Rohlin L."/>
            <person name="Scholten J."/>
            <person name="Sieber J."/>
            <person name="Stams A.J.M."/>
            <person name="Worm P."/>
            <person name="Henstra A.M."/>
            <person name="Richardson P."/>
        </authorList>
    </citation>
    <scope>NUCLEOTIDE SEQUENCE [LARGE SCALE GENOMIC DNA]</scope>
    <source>
        <strain evidence="3">DSM 10017 / MPOB</strain>
    </source>
</reference>
<keyword evidence="1" id="KW-0472">Membrane</keyword>
<dbReference type="Pfam" id="PF07494">
    <property type="entry name" value="Reg_prop"/>
    <property type="match status" value="1"/>
</dbReference>
<dbReference type="Gene3D" id="2.130.10.10">
    <property type="entry name" value="YVTN repeat-like/Quinoprotein amine dehydrogenase"/>
    <property type="match status" value="2"/>
</dbReference>
<dbReference type="AlphaFoldDB" id="A0LIQ6"/>
<dbReference type="InParanoid" id="A0LIQ6"/>
<keyword evidence="1" id="KW-1133">Transmembrane helix</keyword>
<dbReference type="SUPFAM" id="SSF63829">
    <property type="entry name" value="Calcium-dependent phosphotriesterase"/>
    <property type="match status" value="1"/>
</dbReference>
<dbReference type="RefSeq" id="WP_011698478.1">
    <property type="nucleotide sequence ID" value="NC_008554.1"/>
</dbReference>
<proteinExistence type="predicted"/>
<dbReference type="Proteomes" id="UP000001784">
    <property type="component" value="Chromosome"/>
</dbReference>
<dbReference type="OrthoDB" id="9797097at2"/>
<keyword evidence="1" id="KW-0812">Transmembrane</keyword>
<dbReference type="KEGG" id="sfu:Sfum_1621"/>
<evidence type="ECO:0000313" key="2">
    <source>
        <dbReference type="EMBL" id="ABK17308.1"/>
    </source>
</evidence>